<dbReference type="Gene3D" id="3.90.320.10">
    <property type="match status" value="1"/>
</dbReference>
<dbReference type="Pfam" id="PF12705">
    <property type="entry name" value="PDDEXK_1"/>
    <property type="match status" value="1"/>
</dbReference>
<accession>A0A6J6C3Y0</accession>
<name>A0A6J6C3Y0_9ZZZZ</name>
<reference evidence="2" key="1">
    <citation type="submission" date="2020-05" db="EMBL/GenBank/DDBJ databases">
        <authorList>
            <person name="Chiriac C."/>
            <person name="Salcher M."/>
            <person name="Ghai R."/>
            <person name="Kavagutti S V."/>
        </authorList>
    </citation>
    <scope>NUCLEOTIDE SEQUENCE</scope>
</reference>
<dbReference type="InterPro" id="IPR011335">
    <property type="entry name" value="Restrct_endonuc-II-like"/>
</dbReference>
<gene>
    <name evidence="2" type="ORF">UFOPK1506_00095</name>
</gene>
<feature type="domain" description="PD-(D/E)XK endonuclease-like" evidence="1">
    <location>
        <begin position="21"/>
        <end position="254"/>
    </location>
</feature>
<dbReference type="EMBL" id="CAEZSV010000008">
    <property type="protein sequence ID" value="CAB4545744.1"/>
    <property type="molecule type" value="Genomic_DNA"/>
</dbReference>
<evidence type="ECO:0000259" key="1">
    <source>
        <dbReference type="Pfam" id="PF12705"/>
    </source>
</evidence>
<proteinExistence type="predicted"/>
<dbReference type="AlphaFoldDB" id="A0A6J6C3Y0"/>
<dbReference type="InterPro" id="IPR011604">
    <property type="entry name" value="PDDEXK-like_dom_sf"/>
</dbReference>
<sequence length="272" mass="30930">MSDQNVQISFDGMPEKLFSCTPYRLETWLDCPKKYRYTYIDIPKPPRGGPWGHTSMGSAVHNALREWFTLPQEQRTDEKGAELVVKHWRSEGFRDDEQSERYRFRAQQWVRQYLTGVNPNDEPRGLERTVSATTERLSLSGRVDRIDERDGELVIVDYKTGKRPPDEIEAGGSLALAIYAIGAERTLRKKCRTVELHHLPSDTKAVYRHDEASLARHVQRAERIAAEALAATSQGRFTATPGALCGYCDYARICTDADREPAQPWAGLDENS</sequence>
<organism evidence="2">
    <name type="scientific">freshwater metagenome</name>
    <dbReference type="NCBI Taxonomy" id="449393"/>
    <lineage>
        <taxon>unclassified sequences</taxon>
        <taxon>metagenomes</taxon>
        <taxon>ecological metagenomes</taxon>
    </lineage>
</organism>
<dbReference type="InterPro" id="IPR038726">
    <property type="entry name" value="PDDEXK_AddAB-type"/>
</dbReference>
<evidence type="ECO:0000313" key="2">
    <source>
        <dbReference type="EMBL" id="CAB4545744.1"/>
    </source>
</evidence>
<dbReference type="SUPFAM" id="SSF52980">
    <property type="entry name" value="Restriction endonuclease-like"/>
    <property type="match status" value="1"/>
</dbReference>
<protein>
    <submittedName>
        <fullName evidence="2">Unannotated protein</fullName>
    </submittedName>
</protein>